<dbReference type="InterPro" id="IPR024987">
    <property type="entry name" value="DUF3889"/>
</dbReference>
<feature type="compositionally biased region" description="Polar residues" evidence="1">
    <location>
        <begin position="46"/>
        <end position="63"/>
    </location>
</feature>
<evidence type="ECO:0000313" key="2">
    <source>
        <dbReference type="EMBL" id="MBN3553835.1"/>
    </source>
</evidence>
<dbReference type="RefSeq" id="WP_205724942.1">
    <property type="nucleotide sequence ID" value="NZ_JAFHKR010000038.1"/>
</dbReference>
<dbReference type="PROSITE" id="PS51257">
    <property type="entry name" value="PROKAR_LIPOPROTEIN"/>
    <property type="match status" value="1"/>
</dbReference>
<dbReference type="Proteomes" id="UP001296923">
    <property type="component" value="Unassembled WGS sequence"/>
</dbReference>
<dbReference type="Pfam" id="PF13028">
    <property type="entry name" value="DUF3889"/>
    <property type="match status" value="1"/>
</dbReference>
<keyword evidence="3" id="KW-1185">Reference proteome</keyword>
<sequence length="141" mass="16158">MKQKIFIFFALTGILVAGGCMNNDKKPTEESTDMRNNVENERTKPLNVQYNDQTPSEDLNSSVTQKDYAKWGKMALAETKKKYPNSDVSDYQYDTRRVSPDGTISDFFDFTVDENGKKRLVKVGVMHTDEELVDMKVEELN</sequence>
<dbReference type="Gene3D" id="3.10.450.390">
    <property type="entry name" value="Protein of unknown function DUF3889"/>
    <property type="match status" value="1"/>
</dbReference>
<evidence type="ECO:0000256" key="1">
    <source>
        <dbReference type="SAM" id="MobiDB-lite"/>
    </source>
</evidence>
<accession>A0ABS2ZRB4</accession>
<proteinExistence type="predicted"/>
<name>A0ABS2ZRB4_9BACL</name>
<comment type="caution">
    <text evidence="2">The sequence shown here is derived from an EMBL/GenBank/DDBJ whole genome shotgun (WGS) entry which is preliminary data.</text>
</comment>
<feature type="compositionally biased region" description="Basic and acidic residues" evidence="1">
    <location>
        <begin position="23"/>
        <end position="44"/>
    </location>
</feature>
<protein>
    <submittedName>
        <fullName evidence="2">DUF3889 domain-containing protein</fullName>
    </submittedName>
</protein>
<reference evidence="2 3" key="1">
    <citation type="submission" date="2021-01" db="EMBL/GenBank/DDBJ databases">
        <title>Genome Sequencing of Type Strains.</title>
        <authorList>
            <person name="Lemaire J.F."/>
            <person name="Inderbitzin P."/>
            <person name="Collins S.B."/>
            <person name="Wespe N."/>
            <person name="Knight-Connoni V."/>
        </authorList>
    </citation>
    <scope>NUCLEOTIDE SEQUENCE [LARGE SCALE GENOMIC DNA]</scope>
    <source>
        <strain evidence="2 3">DSM 23009</strain>
    </source>
</reference>
<organism evidence="2 3">
    <name type="scientific">Fictibacillus nanhaiensis</name>
    <dbReference type="NCBI Taxonomy" id="742169"/>
    <lineage>
        <taxon>Bacteria</taxon>
        <taxon>Bacillati</taxon>
        <taxon>Bacillota</taxon>
        <taxon>Bacilli</taxon>
        <taxon>Bacillales</taxon>
        <taxon>Fictibacillaceae</taxon>
        <taxon>Fictibacillus</taxon>
    </lineage>
</organism>
<dbReference type="EMBL" id="JAFHKR010000038">
    <property type="protein sequence ID" value="MBN3553835.1"/>
    <property type="molecule type" value="Genomic_DNA"/>
</dbReference>
<gene>
    <name evidence="2" type="ORF">JYA63_06140</name>
</gene>
<evidence type="ECO:0000313" key="3">
    <source>
        <dbReference type="Proteomes" id="UP001296923"/>
    </source>
</evidence>
<feature type="region of interest" description="Disordered" evidence="1">
    <location>
        <begin position="21"/>
        <end position="63"/>
    </location>
</feature>